<proteinExistence type="predicted"/>
<dbReference type="Proteomes" id="UP000077266">
    <property type="component" value="Unassembled WGS sequence"/>
</dbReference>
<sequence length="102" mass="11768">MPKSSHRALKLTRPSARMRTGGVPPGILGDVYRINRLRHWDFLQHGRVRVLTRAASARFFKQRVALADLGYSFNERLDEFVYGTERVGPTREEAWLDLAPFL</sequence>
<dbReference type="AlphaFoldDB" id="A0A165CVD8"/>
<evidence type="ECO:0000313" key="2">
    <source>
        <dbReference type="Proteomes" id="UP000077266"/>
    </source>
</evidence>
<reference evidence="1 2" key="1">
    <citation type="journal article" date="2016" name="Mol. Biol. Evol.">
        <title>Comparative Genomics of Early-Diverging Mushroom-Forming Fungi Provides Insights into the Origins of Lignocellulose Decay Capabilities.</title>
        <authorList>
            <person name="Nagy L.G."/>
            <person name="Riley R."/>
            <person name="Tritt A."/>
            <person name="Adam C."/>
            <person name="Daum C."/>
            <person name="Floudas D."/>
            <person name="Sun H."/>
            <person name="Yadav J.S."/>
            <person name="Pangilinan J."/>
            <person name="Larsson K.H."/>
            <person name="Matsuura K."/>
            <person name="Barry K."/>
            <person name="Labutti K."/>
            <person name="Kuo R."/>
            <person name="Ohm R.A."/>
            <person name="Bhattacharya S.S."/>
            <person name="Shirouzu T."/>
            <person name="Yoshinaga Y."/>
            <person name="Martin F.M."/>
            <person name="Grigoriev I.V."/>
            <person name="Hibbett D.S."/>
        </authorList>
    </citation>
    <scope>NUCLEOTIDE SEQUENCE [LARGE SCALE GENOMIC DNA]</scope>
    <source>
        <strain evidence="1 2">HHB12029</strain>
    </source>
</reference>
<dbReference type="EMBL" id="KV426284">
    <property type="protein sequence ID" value="KZV83202.1"/>
    <property type="molecule type" value="Genomic_DNA"/>
</dbReference>
<dbReference type="InParanoid" id="A0A165CVD8"/>
<protein>
    <submittedName>
        <fullName evidence="1">Uncharacterized protein</fullName>
    </submittedName>
</protein>
<name>A0A165CVD8_EXIGL</name>
<organism evidence="1 2">
    <name type="scientific">Exidia glandulosa HHB12029</name>
    <dbReference type="NCBI Taxonomy" id="1314781"/>
    <lineage>
        <taxon>Eukaryota</taxon>
        <taxon>Fungi</taxon>
        <taxon>Dikarya</taxon>
        <taxon>Basidiomycota</taxon>
        <taxon>Agaricomycotina</taxon>
        <taxon>Agaricomycetes</taxon>
        <taxon>Auriculariales</taxon>
        <taxon>Exidiaceae</taxon>
        <taxon>Exidia</taxon>
    </lineage>
</organism>
<keyword evidence="2" id="KW-1185">Reference proteome</keyword>
<gene>
    <name evidence="1" type="ORF">EXIGLDRAFT_777820</name>
</gene>
<evidence type="ECO:0000313" key="1">
    <source>
        <dbReference type="EMBL" id="KZV83202.1"/>
    </source>
</evidence>
<accession>A0A165CVD8</accession>